<dbReference type="EMBL" id="LVKK01000095">
    <property type="protein sequence ID" value="OAG36281.1"/>
    <property type="molecule type" value="Genomic_DNA"/>
</dbReference>
<feature type="compositionally biased region" description="Basic and acidic residues" evidence="1">
    <location>
        <begin position="26"/>
        <end position="37"/>
    </location>
</feature>
<dbReference type="RefSeq" id="XP_022508233.1">
    <property type="nucleotide sequence ID" value="XM_022659456.1"/>
</dbReference>
<evidence type="ECO:0000256" key="1">
    <source>
        <dbReference type="SAM" id="MobiDB-lite"/>
    </source>
</evidence>
<dbReference type="Proteomes" id="UP000077002">
    <property type="component" value="Unassembled WGS sequence"/>
</dbReference>
<organism evidence="2 3">
    <name type="scientific">Fonsecaea monophora</name>
    <dbReference type="NCBI Taxonomy" id="254056"/>
    <lineage>
        <taxon>Eukaryota</taxon>
        <taxon>Fungi</taxon>
        <taxon>Dikarya</taxon>
        <taxon>Ascomycota</taxon>
        <taxon>Pezizomycotina</taxon>
        <taxon>Eurotiomycetes</taxon>
        <taxon>Chaetothyriomycetidae</taxon>
        <taxon>Chaetothyriales</taxon>
        <taxon>Herpotrichiellaceae</taxon>
        <taxon>Fonsecaea</taxon>
    </lineage>
</organism>
<protein>
    <submittedName>
        <fullName evidence="2">Uncharacterized protein</fullName>
    </submittedName>
</protein>
<feature type="compositionally biased region" description="Basic and acidic residues" evidence="1">
    <location>
        <begin position="47"/>
        <end position="56"/>
    </location>
</feature>
<comment type="caution">
    <text evidence="2">The sequence shown here is derived from an EMBL/GenBank/DDBJ whole genome shotgun (WGS) entry which is preliminary data.</text>
</comment>
<evidence type="ECO:0000313" key="3">
    <source>
        <dbReference type="Proteomes" id="UP000077002"/>
    </source>
</evidence>
<gene>
    <name evidence="2" type="ORF">AYO21_09523</name>
</gene>
<dbReference type="OrthoDB" id="10393850at2759"/>
<reference evidence="2 3" key="1">
    <citation type="submission" date="2016-03" db="EMBL/GenBank/DDBJ databases">
        <title>Draft genome sequence of the Fonsecaea monophora CBS 269.37.</title>
        <authorList>
            <person name="Bombassaro A."/>
            <person name="Vinicius W.A."/>
            <person name="De Hoog S."/>
            <person name="Sun J."/>
            <person name="Souza E.M."/>
            <person name="Raittz R.T."/>
            <person name="Costa F."/>
            <person name="Leao A.C."/>
            <person name="Tadra-Sfeir M.Z."/>
            <person name="Baura V."/>
            <person name="Balsanelli E."/>
            <person name="Pedrosa F.O."/>
            <person name="Moreno L.F."/>
            <person name="Steffens M.B."/>
            <person name="Xi L."/>
            <person name="Bocca A.L."/>
            <person name="Felipe M.S."/>
            <person name="Teixeira M."/>
            <person name="Telles Filho F.Q."/>
            <person name="Azevedo C.M."/>
            <person name="Gomes R."/>
            <person name="Vicente V.A."/>
        </authorList>
    </citation>
    <scope>NUCLEOTIDE SEQUENCE [LARGE SCALE GENOMIC DNA]</scope>
    <source>
        <strain evidence="2 3">CBS 269.37</strain>
    </source>
</reference>
<evidence type="ECO:0000313" key="2">
    <source>
        <dbReference type="EMBL" id="OAG36281.1"/>
    </source>
</evidence>
<keyword evidence="3" id="KW-1185">Reference proteome</keyword>
<proteinExistence type="predicted"/>
<sequence length="261" mass="29791">MVKIKKSLRWDPEVDRQQEAFALKSSESRRGDPKVDQQQEDFASRSSESRRGDPHRPTVFNLAGKDVLREQDGKAYFGGKLLLITMLHLERGNQVIYHDLDDYYDDFYTGKNFPPRLERHLSGAVVSKGFTMISPTLKKAARYLAPSLTLNDKTALQRGQELAGKLPLQRGMVCVRWQFPDCDQVLIVRGDGERTPEELHDEEADYGVDTYYEVVEKNGVSIEHQTICFLCRALGSDISAEEEHVLNSLLKKLQRQSFEIA</sequence>
<dbReference type="AlphaFoldDB" id="A0A177EY18"/>
<name>A0A177EY18_9EURO</name>
<accession>A0A177EY18</accession>
<feature type="region of interest" description="Disordered" evidence="1">
    <location>
        <begin position="19"/>
        <end position="58"/>
    </location>
</feature>
<dbReference type="GeneID" id="34604656"/>